<feature type="compositionally biased region" description="Basic and acidic residues" evidence="1">
    <location>
        <begin position="38"/>
        <end position="48"/>
    </location>
</feature>
<feature type="signal peptide" evidence="2">
    <location>
        <begin position="1"/>
        <end position="23"/>
    </location>
</feature>
<sequence>MKKAIFAGAVVSLFTLSTITVNAQNIAAANYYVHPHHDHDVTTEDGEHHRHHHHHNNKANKMLENHKKEVVKYISNYLNQPEANINKAVEQHKMEMKKLIFIAVVSKLSNKPLENIIAQKGKTNSFKEILDNNNIKREQFFEEMKRVHRDIFTQIEPTKN</sequence>
<feature type="compositionally biased region" description="Basic residues" evidence="1">
    <location>
        <begin position="49"/>
        <end position="58"/>
    </location>
</feature>
<dbReference type="RefSeq" id="WP_248268036.1">
    <property type="nucleotide sequence ID" value="NZ_CP096034.1"/>
</dbReference>
<dbReference type="EMBL" id="CP096034">
    <property type="protein sequence ID" value="UPM54969.1"/>
    <property type="molecule type" value="Genomic_DNA"/>
</dbReference>
<gene>
    <name evidence="3" type="ORF">MY490_03720</name>
</gene>
<feature type="chain" id="PRO_5046564783" evidence="2">
    <location>
        <begin position="24"/>
        <end position="160"/>
    </location>
</feature>
<evidence type="ECO:0000256" key="2">
    <source>
        <dbReference type="SAM" id="SignalP"/>
    </source>
</evidence>
<dbReference type="Proteomes" id="UP000830639">
    <property type="component" value="Chromosome"/>
</dbReference>
<keyword evidence="2" id="KW-0732">Signal</keyword>
<organism evidence="3 4">
    <name type="scientific">Gottfriedia acidiceleris</name>
    <dbReference type="NCBI Taxonomy" id="371036"/>
    <lineage>
        <taxon>Bacteria</taxon>
        <taxon>Bacillati</taxon>
        <taxon>Bacillota</taxon>
        <taxon>Bacilli</taxon>
        <taxon>Bacillales</taxon>
        <taxon>Bacillaceae</taxon>
        <taxon>Gottfriedia</taxon>
    </lineage>
</organism>
<reference evidence="3 4" key="1">
    <citation type="submission" date="2022-04" db="EMBL/GenBank/DDBJ databases">
        <title>Mechanism of arsenic methylation and mitigation arsenic toxicity by Bacillus sp. LH14 from an Arsenic-Contaminated Paddy Soil.</title>
        <authorList>
            <person name="Wang D."/>
        </authorList>
    </citation>
    <scope>NUCLEOTIDE SEQUENCE [LARGE SCALE GENOMIC DNA]</scope>
    <source>
        <strain evidence="3 4">LH14</strain>
    </source>
</reference>
<name>A0ABY4JNY0_9BACI</name>
<evidence type="ECO:0000313" key="4">
    <source>
        <dbReference type="Proteomes" id="UP000830639"/>
    </source>
</evidence>
<keyword evidence="4" id="KW-1185">Reference proteome</keyword>
<protein>
    <submittedName>
        <fullName evidence="3">Uncharacterized protein</fullName>
    </submittedName>
</protein>
<feature type="region of interest" description="Disordered" evidence="1">
    <location>
        <begin position="38"/>
        <end position="58"/>
    </location>
</feature>
<evidence type="ECO:0000313" key="3">
    <source>
        <dbReference type="EMBL" id="UPM54969.1"/>
    </source>
</evidence>
<evidence type="ECO:0000256" key="1">
    <source>
        <dbReference type="SAM" id="MobiDB-lite"/>
    </source>
</evidence>
<accession>A0ABY4JNY0</accession>
<proteinExistence type="predicted"/>